<feature type="region of interest" description="Disordered" evidence="3">
    <location>
        <begin position="1666"/>
        <end position="1694"/>
    </location>
</feature>
<feature type="compositionally biased region" description="Polar residues" evidence="3">
    <location>
        <begin position="1685"/>
        <end position="1694"/>
    </location>
</feature>
<dbReference type="GO" id="GO:0000723">
    <property type="term" value="P:telomere maintenance"/>
    <property type="evidence" value="ECO:0007669"/>
    <property type="project" value="InterPro"/>
</dbReference>
<dbReference type="InterPro" id="IPR003871">
    <property type="entry name" value="RFA1B/D_OB_1st"/>
</dbReference>
<feature type="transmembrane region" description="Helical" evidence="4">
    <location>
        <begin position="20"/>
        <end position="39"/>
    </location>
</feature>
<dbReference type="CDD" id="cd04480">
    <property type="entry name" value="RPA1_DBD_A_like"/>
    <property type="match status" value="1"/>
</dbReference>
<keyword evidence="4" id="KW-0812">Transmembrane</keyword>
<dbReference type="Gene3D" id="3.40.50.300">
    <property type="entry name" value="P-loop containing nucleotide triphosphate hydrolases"/>
    <property type="match status" value="1"/>
</dbReference>
<dbReference type="GO" id="GO:0005524">
    <property type="term" value="F:ATP binding"/>
    <property type="evidence" value="ECO:0007669"/>
    <property type="project" value="UniProtKB-KW"/>
</dbReference>
<evidence type="ECO:0000313" key="10">
    <source>
        <dbReference type="EMBL" id="KAK1650868.1"/>
    </source>
</evidence>
<evidence type="ECO:0000259" key="6">
    <source>
        <dbReference type="Pfam" id="PF05970"/>
    </source>
</evidence>
<dbReference type="PANTHER" id="PTHR10492:SF90">
    <property type="entry name" value="ATP-DEPENDENT DNA HELICASE"/>
    <property type="match status" value="1"/>
</dbReference>
<feature type="domain" description="DNA helicase Pif1-like DEAD-box helicase" evidence="6">
    <location>
        <begin position="876"/>
        <end position="1096"/>
    </location>
</feature>
<proteinExistence type="inferred from homology"/>
<keyword evidence="11" id="KW-1185">Reference proteome</keyword>
<dbReference type="Pfam" id="PF21530">
    <property type="entry name" value="Pif1_2B_dom"/>
    <property type="match status" value="1"/>
</dbReference>
<accession>A0AAD8WC61</accession>
<dbReference type="InterPro" id="IPR049163">
    <property type="entry name" value="Pif1-like_2B_dom"/>
</dbReference>
<dbReference type="Proteomes" id="UP001231189">
    <property type="component" value="Unassembled WGS sequence"/>
</dbReference>
<evidence type="ECO:0000259" key="5">
    <source>
        <dbReference type="Pfam" id="PF02721"/>
    </source>
</evidence>
<reference evidence="10" key="1">
    <citation type="submission" date="2023-07" db="EMBL/GenBank/DDBJ databases">
        <title>A chromosome-level genome assembly of Lolium multiflorum.</title>
        <authorList>
            <person name="Chen Y."/>
            <person name="Copetti D."/>
            <person name="Kolliker R."/>
            <person name="Studer B."/>
        </authorList>
    </citation>
    <scope>NUCLEOTIDE SEQUENCE</scope>
    <source>
        <strain evidence="10">02402/16</strain>
        <tissue evidence="10">Leaf</tissue>
    </source>
</reference>
<name>A0AAD8WC61_LOLMU</name>
<feature type="domain" description="DNA helicase Pif1-like 2B" evidence="9">
    <location>
        <begin position="1199"/>
        <end position="1245"/>
    </location>
</feature>
<comment type="caution">
    <text evidence="10">The sequence shown here is derived from an EMBL/GenBank/DDBJ whole genome shotgun (WGS) entry which is preliminary data.</text>
</comment>
<feature type="domain" description="Replication protein A 70 kDa DNA-binding subunit B/D first OB fold" evidence="5">
    <location>
        <begin position="1256"/>
        <end position="1346"/>
    </location>
</feature>
<dbReference type="EMBL" id="JAUUTY010000004">
    <property type="protein sequence ID" value="KAK1650868.1"/>
    <property type="molecule type" value="Genomic_DNA"/>
</dbReference>
<feature type="domain" description="Replication protein A OB" evidence="8">
    <location>
        <begin position="1375"/>
        <end position="1459"/>
    </location>
</feature>
<feature type="domain" description="Helitron helicase-like" evidence="7">
    <location>
        <begin position="355"/>
        <end position="413"/>
    </location>
</feature>
<evidence type="ECO:0000256" key="2">
    <source>
        <dbReference type="RuleBase" id="RU363044"/>
    </source>
</evidence>
<evidence type="ECO:0000256" key="3">
    <source>
        <dbReference type="SAM" id="MobiDB-lite"/>
    </source>
</evidence>
<dbReference type="Pfam" id="PF14214">
    <property type="entry name" value="Helitron_like_N"/>
    <property type="match status" value="1"/>
</dbReference>
<dbReference type="InterPro" id="IPR025476">
    <property type="entry name" value="Helitron_helicase-like"/>
</dbReference>
<keyword evidence="4" id="KW-0472">Membrane</keyword>
<dbReference type="GO" id="GO:0003677">
    <property type="term" value="F:DNA binding"/>
    <property type="evidence" value="ECO:0007669"/>
    <property type="project" value="UniProtKB-KW"/>
</dbReference>
<dbReference type="GO" id="GO:0016787">
    <property type="term" value="F:hydrolase activity"/>
    <property type="evidence" value="ECO:0007669"/>
    <property type="project" value="UniProtKB-KW"/>
</dbReference>
<protein>
    <recommendedName>
        <fullName evidence="2">ATP-dependent DNA helicase</fullName>
        <ecNumber evidence="2">5.6.2.3</ecNumber>
    </recommendedName>
</protein>
<comment type="cofactor">
    <cofactor evidence="2">
        <name>Mg(2+)</name>
        <dbReference type="ChEBI" id="CHEBI:18420"/>
    </cofactor>
</comment>
<evidence type="ECO:0000256" key="4">
    <source>
        <dbReference type="SAM" id="Phobius"/>
    </source>
</evidence>
<dbReference type="InterPro" id="IPR010285">
    <property type="entry name" value="DNA_helicase_pif1-like_DEAD"/>
</dbReference>
<feature type="transmembrane region" description="Helical" evidence="4">
    <location>
        <begin position="152"/>
        <end position="175"/>
    </location>
</feature>
<keyword evidence="2" id="KW-0234">DNA repair</keyword>
<keyword evidence="1" id="KW-0238">DNA-binding</keyword>
<dbReference type="GO" id="GO:0043139">
    <property type="term" value="F:5'-3' DNA helicase activity"/>
    <property type="evidence" value="ECO:0007669"/>
    <property type="project" value="UniProtKB-EC"/>
</dbReference>
<organism evidence="10 11">
    <name type="scientific">Lolium multiflorum</name>
    <name type="common">Italian ryegrass</name>
    <name type="synonym">Lolium perenne subsp. multiflorum</name>
    <dbReference type="NCBI Taxonomy" id="4521"/>
    <lineage>
        <taxon>Eukaryota</taxon>
        <taxon>Viridiplantae</taxon>
        <taxon>Streptophyta</taxon>
        <taxon>Embryophyta</taxon>
        <taxon>Tracheophyta</taxon>
        <taxon>Spermatophyta</taxon>
        <taxon>Magnoliopsida</taxon>
        <taxon>Liliopsida</taxon>
        <taxon>Poales</taxon>
        <taxon>Poaceae</taxon>
        <taxon>BOP clade</taxon>
        <taxon>Pooideae</taxon>
        <taxon>Poodae</taxon>
        <taxon>Poeae</taxon>
        <taxon>Poeae Chloroplast Group 2 (Poeae type)</taxon>
        <taxon>Loliodinae</taxon>
        <taxon>Loliinae</taxon>
        <taxon>Lolium</taxon>
    </lineage>
</organism>
<evidence type="ECO:0000256" key="1">
    <source>
        <dbReference type="ARBA" id="ARBA00023125"/>
    </source>
</evidence>
<keyword evidence="2" id="KW-0378">Hydrolase</keyword>
<dbReference type="Pfam" id="PF16900">
    <property type="entry name" value="REPA_OB_2"/>
    <property type="match status" value="1"/>
</dbReference>
<evidence type="ECO:0000259" key="7">
    <source>
        <dbReference type="Pfam" id="PF14214"/>
    </source>
</evidence>
<keyword evidence="2" id="KW-0547">Nucleotide-binding</keyword>
<sequence length="1745" mass="194917">MASHRLNTPPLERCRTAPSVALAICCMLQLWFAAFFVVVDHSSLETARLVLSVRLMTPRSLAVPCTPLAFTTPTTTWTCSGPHTTRTGDASAASASPCSSAPPGSPATTSTLCVLLLVLHTASGDARYGVTDICRDDWSSICWDCRVRWPRLLPFVCCYLLLSPVAGLLLELLVLSSYDFFFLRMFVISYSPLHLLDLVASRCRLSYHGYLREVGGDGSVLGGVELEIAGVQEGPTPTQFFFWSSVSSGSRSPFEESAVQAIHFLQRLYGFVIHDFNYEGRSYQGAPEYQCRHCGAAFWWAERVKTTSSVSLRRVDYNLCCKGGKVYIPPFKKPPPFLDNLLRFDGDSCARRFVSKPGQRPSDRADIVVRVYNMKLNEYLDDIISGRAYGPVEAVLHTVEFQKRGLPHAHILIWLKRNDTEVSMPFIDSFVSAEIPDPNEDPLGFILVSEFMMHGPCGDLNDKCVCMQDGKCSKHFPKEFQQETTLDKDGFALYMRRDNGRRVFKNGKWLDNRWVVPYNLAMLKKYQGHMNVEWCNKAQVMKYLFKYVTKGPDFSKMYLERIRGKGVPIGTDGRPQVNEVREYLEARYICEYDAFWRIFGFIIHGHTPAVERLPVHLPGMNIIRFDDDADLTKISDSDFLRKTKLTEWFVANDQFPEARSLTYCDFPTEWTWDSEQRSWHRRGGGEKIGRIYYVQPNVGELYYLRMLLMIVKGATSYEDLKTYQGTTYLFFKEACAARGLLGDDTEWYHAFDEAVLWGFGARLRQLFVTMLLYCGVKNEKTFFERYWVDLADDLQYGIRLARQDPKYEVPIGQLRDMLLSELESVFLKNGARIADFNLPPRTTYEGVFHGNRLMQEEMAYDSDALAREAEVLVGRLNADQLSAYKKIVSSVLHQEPGFFFVSGFGGTGKTFLWSAIVSYLRGQKRIVLTVASSGVAALLLPGGRTAHSRFKIPLNIDKTSVCEIKRSTHLADLLRNTSLIIWDEALMTNRLCFEALDRSLRDVLSIDDPTLADLPFGGIVVVLGGDLRQILPVIEGGTRPQVVAATVTNSVLWRSVTVLHLTENMRLAVPGASVALQQEISLFSNWVLDLGEGKLPVVPRGDGADSNLVDIPADLLIQTEGDHIAAIISAVYTDFDSNFQDPLYLRQRVVLAPTNELAEAVNIRVLDMLPTEGREYLSSDSKSSPAGTANEQDLFYPPEVLNAIDVPNFPVHKLFLKEGAPIMLLRNLSQSTGLCNGTRLIVVELADRVIKAVIITVHVYVSRLWQHRGGTDVGPIKHTDIVFQDKEGTHMYGEIASNLVDQFIAKIKEGKIYELKRFLVTKMKNMYKPVEGDAMIRFGRYTTVSELDDNIMDYPLCTYALTPLDELPNPTDRPESFTDVLGIITGVSPISQFHSASRLAPSTKRVIYLSDLSGFETTLVLWGDRAIAFDSEEVLQIAKEKPVVAIFVGTLVKPFEGRKGLSGGAPCRWFINEDLPEITALSAQLQDKLPIVRNISLPGQTVAEISAQVDLETKTVKELVTLDIWQNKKTKFFCTAVLSKLSPGERWWFHACAGCNKGTVLCLLRYRLCYIASDGTEEVELVFFDNAARNLIGKTALGIIRSKVPAAMSVEDAIQFARTDQSTPREFASVVSRKYRFVVSVTTKSFDADAPPKPSYQVHRIELQHGKQPRSAALGRRPGLALASPTTSAGTSGLSPVGEDFVQGLLSADDNSASVAADTLGALASSNMPTPTVSILSLLTLTVDV</sequence>
<evidence type="ECO:0000313" key="11">
    <source>
        <dbReference type="Proteomes" id="UP001231189"/>
    </source>
</evidence>
<gene>
    <name evidence="10" type="ORF">QYE76_068673</name>
</gene>
<dbReference type="Pfam" id="PF02721">
    <property type="entry name" value="DUF223"/>
    <property type="match status" value="1"/>
</dbReference>
<feature type="compositionally biased region" description="Low complexity" evidence="3">
    <location>
        <begin position="1670"/>
        <end position="1684"/>
    </location>
</feature>
<keyword evidence="4" id="KW-1133">Transmembrane helix</keyword>
<evidence type="ECO:0000259" key="8">
    <source>
        <dbReference type="Pfam" id="PF16900"/>
    </source>
</evidence>
<dbReference type="Pfam" id="PF05970">
    <property type="entry name" value="PIF1"/>
    <property type="match status" value="1"/>
</dbReference>
<dbReference type="PANTHER" id="PTHR10492">
    <property type="match status" value="1"/>
</dbReference>
<dbReference type="Gene3D" id="2.40.50.140">
    <property type="entry name" value="Nucleic acid-binding proteins"/>
    <property type="match status" value="3"/>
</dbReference>
<keyword evidence="2" id="KW-0227">DNA damage</keyword>
<keyword evidence="2" id="KW-0067">ATP-binding</keyword>
<dbReference type="CDD" id="cd04481">
    <property type="entry name" value="RPA1_DBD_B_like"/>
    <property type="match status" value="1"/>
</dbReference>
<dbReference type="InterPro" id="IPR012340">
    <property type="entry name" value="NA-bd_OB-fold"/>
</dbReference>
<dbReference type="SUPFAM" id="SSF50249">
    <property type="entry name" value="Nucleic acid-binding proteins"/>
    <property type="match status" value="3"/>
</dbReference>
<dbReference type="GO" id="GO:0006281">
    <property type="term" value="P:DNA repair"/>
    <property type="evidence" value="ECO:0007669"/>
    <property type="project" value="UniProtKB-KW"/>
</dbReference>
<comment type="similarity">
    <text evidence="2">Belongs to the helicase family.</text>
</comment>
<dbReference type="GO" id="GO:0006310">
    <property type="term" value="P:DNA recombination"/>
    <property type="evidence" value="ECO:0007669"/>
    <property type="project" value="UniProtKB-KW"/>
</dbReference>
<dbReference type="InterPro" id="IPR027417">
    <property type="entry name" value="P-loop_NTPase"/>
</dbReference>
<dbReference type="EC" id="5.6.2.3" evidence="2"/>
<evidence type="ECO:0000259" key="9">
    <source>
        <dbReference type="Pfam" id="PF21530"/>
    </source>
</evidence>
<keyword evidence="2" id="KW-0233">DNA recombination</keyword>
<comment type="catalytic activity">
    <reaction evidence="2">
        <text>ATP + H2O = ADP + phosphate + H(+)</text>
        <dbReference type="Rhea" id="RHEA:13065"/>
        <dbReference type="ChEBI" id="CHEBI:15377"/>
        <dbReference type="ChEBI" id="CHEBI:15378"/>
        <dbReference type="ChEBI" id="CHEBI:30616"/>
        <dbReference type="ChEBI" id="CHEBI:43474"/>
        <dbReference type="ChEBI" id="CHEBI:456216"/>
        <dbReference type="EC" id="5.6.2.3"/>
    </reaction>
</comment>
<dbReference type="InterPro" id="IPR031657">
    <property type="entry name" value="REPA_OB_2"/>
</dbReference>
<dbReference type="SUPFAM" id="SSF52540">
    <property type="entry name" value="P-loop containing nucleoside triphosphate hydrolases"/>
    <property type="match status" value="2"/>
</dbReference>
<keyword evidence="2" id="KW-0347">Helicase</keyword>